<dbReference type="PANTHER" id="PTHR15641">
    <property type="entry name" value="ELONGATOR COMPLEX PROTEIN 5"/>
    <property type="match status" value="1"/>
</dbReference>
<keyword evidence="7" id="KW-0819">tRNA processing</keyword>
<keyword evidence="8" id="KW-0539">Nucleus</keyword>
<dbReference type="EMBL" id="LSSN01000474">
    <property type="protein sequence ID" value="OMJ23773.1"/>
    <property type="molecule type" value="Genomic_DNA"/>
</dbReference>
<evidence type="ECO:0000256" key="8">
    <source>
        <dbReference type="ARBA" id="ARBA00023242"/>
    </source>
</evidence>
<dbReference type="GO" id="GO:0005634">
    <property type="term" value="C:nucleus"/>
    <property type="evidence" value="ECO:0007669"/>
    <property type="project" value="UniProtKB-SubCell"/>
</dbReference>
<evidence type="ECO:0000313" key="10">
    <source>
        <dbReference type="Proteomes" id="UP000187283"/>
    </source>
</evidence>
<dbReference type="GO" id="GO:0000049">
    <property type="term" value="F:tRNA binding"/>
    <property type="evidence" value="ECO:0007669"/>
    <property type="project" value="TreeGrafter"/>
</dbReference>
<evidence type="ECO:0000256" key="7">
    <source>
        <dbReference type="ARBA" id="ARBA00022694"/>
    </source>
</evidence>
<dbReference type="AlphaFoldDB" id="A0A1R1YA57"/>
<evidence type="ECO:0000256" key="4">
    <source>
        <dbReference type="ARBA" id="ARBA00009567"/>
    </source>
</evidence>
<evidence type="ECO:0000256" key="2">
    <source>
        <dbReference type="ARBA" id="ARBA00004496"/>
    </source>
</evidence>
<proteinExistence type="inferred from homology"/>
<dbReference type="InterPro" id="IPR019519">
    <property type="entry name" value="Elp5"/>
</dbReference>
<dbReference type="STRING" id="133412.A0A1R1YA57"/>
<sequence>MPGWFDQEYTEKFFNVKEPPSIKTANKNITPSVPILSTAENLNAKFISSGLALLELRKTGGKVSREIVQYTFSNGDLKASFPESYNEPVSESTNNDPTADIPFNLKLTDDQKQAKDSVILPYTEAQGFQIPFHFCYY</sequence>
<comment type="similarity">
    <text evidence="4">Belongs to the ELP5 family.</text>
</comment>
<comment type="pathway">
    <text evidence="3">tRNA modification; 5-methoxycarbonylmethyl-2-thiouridine-tRNA biosynthesis.</text>
</comment>
<protein>
    <recommendedName>
        <fullName evidence="5">Elongator complex protein 5</fullName>
    </recommendedName>
</protein>
<comment type="caution">
    <text evidence="9">The sequence shown here is derived from an EMBL/GenBank/DDBJ whole genome shotgun (WGS) entry which is preliminary data.</text>
</comment>
<dbReference type="GO" id="GO:0033588">
    <property type="term" value="C:elongator holoenzyme complex"/>
    <property type="evidence" value="ECO:0007669"/>
    <property type="project" value="InterPro"/>
</dbReference>
<evidence type="ECO:0000256" key="1">
    <source>
        <dbReference type="ARBA" id="ARBA00004123"/>
    </source>
</evidence>
<comment type="subcellular location">
    <subcellularLocation>
        <location evidence="2">Cytoplasm</location>
    </subcellularLocation>
    <subcellularLocation>
        <location evidence="1">Nucleus</location>
    </subcellularLocation>
</comment>
<dbReference type="Proteomes" id="UP000187283">
    <property type="component" value="Unassembled WGS sequence"/>
</dbReference>
<dbReference type="UniPathway" id="UPA00988"/>
<reference evidence="9 10" key="1">
    <citation type="submission" date="2017-01" db="EMBL/GenBank/DDBJ databases">
        <authorList>
            <person name="Mah S.A."/>
            <person name="Swanson W.J."/>
            <person name="Moy G.W."/>
            <person name="Vacquier V.D."/>
        </authorList>
    </citation>
    <scope>NUCLEOTIDE SEQUENCE [LARGE SCALE GENOMIC DNA]</scope>
    <source>
        <strain evidence="9 10">GSMNP</strain>
    </source>
</reference>
<dbReference type="OrthoDB" id="166907at2759"/>
<dbReference type="PANTHER" id="PTHR15641:SF1">
    <property type="entry name" value="ELONGATOR COMPLEX PROTEIN 5"/>
    <property type="match status" value="1"/>
</dbReference>
<name>A0A1R1YA57_9FUNG</name>
<dbReference type="Pfam" id="PF10483">
    <property type="entry name" value="Elong_Iki1"/>
    <property type="match status" value="1"/>
</dbReference>
<keyword evidence="10" id="KW-1185">Reference proteome</keyword>
<evidence type="ECO:0000256" key="5">
    <source>
        <dbReference type="ARBA" id="ARBA00020264"/>
    </source>
</evidence>
<dbReference type="GO" id="GO:0002098">
    <property type="term" value="P:tRNA wobble uridine modification"/>
    <property type="evidence" value="ECO:0007669"/>
    <property type="project" value="InterPro"/>
</dbReference>
<gene>
    <name evidence="9" type="ORF">AYI70_g2025</name>
</gene>
<accession>A0A1R1YA57</accession>
<organism evidence="9 10">
    <name type="scientific">Smittium culicis</name>
    <dbReference type="NCBI Taxonomy" id="133412"/>
    <lineage>
        <taxon>Eukaryota</taxon>
        <taxon>Fungi</taxon>
        <taxon>Fungi incertae sedis</taxon>
        <taxon>Zoopagomycota</taxon>
        <taxon>Kickxellomycotina</taxon>
        <taxon>Harpellomycetes</taxon>
        <taxon>Harpellales</taxon>
        <taxon>Legeriomycetaceae</taxon>
        <taxon>Smittium</taxon>
    </lineage>
</organism>
<dbReference type="GO" id="GO:0005829">
    <property type="term" value="C:cytosol"/>
    <property type="evidence" value="ECO:0007669"/>
    <property type="project" value="TreeGrafter"/>
</dbReference>
<evidence type="ECO:0000256" key="6">
    <source>
        <dbReference type="ARBA" id="ARBA00022490"/>
    </source>
</evidence>
<keyword evidence="6" id="KW-0963">Cytoplasm</keyword>
<evidence type="ECO:0000256" key="3">
    <source>
        <dbReference type="ARBA" id="ARBA00005043"/>
    </source>
</evidence>
<evidence type="ECO:0000313" key="9">
    <source>
        <dbReference type="EMBL" id="OMJ23773.1"/>
    </source>
</evidence>